<dbReference type="SUPFAM" id="SSF49879">
    <property type="entry name" value="SMAD/FHA domain"/>
    <property type="match status" value="1"/>
</dbReference>
<dbReference type="InterPro" id="IPR008984">
    <property type="entry name" value="SMAD_FHA_dom_sf"/>
</dbReference>
<dbReference type="Proteomes" id="UP000235025">
    <property type="component" value="Unassembled WGS sequence"/>
</dbReference>
<dbReference type="CDD" id="cd00060">
    <property type="entry name" value="FHA"/>
    <property type="match status" value="1"/>
</dbReference>
<proteinExistence type="predicted"/>
<dbReference type="EMBL" id="NMQA01000048">
    <property type="protein sequence ID" value="PMB00105.1"/>
    <property type="molecule type" value="Genomic_DNA"/>
</dbReference>
<organism evidence="2 3">
    <name type="scientific">Fischerella thermalis CCMEE 5268</name>
    <dbReference type="NCBI Taxonomy" id="2019662"/>
    <lineage>
        <taxon>Bacteria</taxon>
        <taxon>Bacillati</taxon>
        <taxon>Cyanobacteriota</taxon>
        <taxon>Cyanophyceae</taxon>
        <taxon>Nostocales</taxon>
        <taxon>Hapalosiphonaceae</taxon>
        <taxon>Fischerella</taxon>
    </lineage>
</organism>
<dbReference type="Pfam" id="PF00498">
    <property type="entry name" value="FHA"/>
    <property type="match status" value="1"/>
</dbReference>
<dbReference type="PROSITE" id="PS50006">
    <property type="entry name" value="FHA_DOMAIN"/>
    <property type="match status" value="1"/>
</dbReference>
<gene>
    <name evidence="2" type="ORF">CEN50_04435</name>
</gene>
<reference evidence="2 3" key="1">
    <citation type="submission" date="2017-07" db="EMBL/GenBank/DDBJ databases">
        <title>Genomes of Fischerella (Mastigocladus) sp. strains.</title>
        <authorList>
            <person name="Miller S.R."/>
        </authorList>
    </citation>
    <scope>NUCLEOTIDE SEQUENCE [LARGE SCALE GENOMIC DNA]</scope>
    <source>
        <strain evidence="2 3">CCMEE 5268</strain>
    </source>
</reference>
<sequence>MRQITLEWTEAGHKITHKLVIQQTSKHPGRFRLGRNPELCDLVFTEDNKISRLHAEIFFNSNQNRFYLRKLSEGLRPPIVDGEIITEGEIALRQGSSILLGETEIKVVAVVIDPAYLLICPNLKCGNPDPRRAVDAKLQFCPWCGTFLVGGNTLYDSK</sequence>
<dbReference type="AlphaFoldDB" id="A0A2N6KKB7"/>
<evidence type="ECO:0000313" key="2">
    <source>
        <dbReference type="EMBL" id="PMB00105.1"/>
    </source>
</evidence>
<dbReference type="Gene3D" id="2.60.200.20">
    <property type="match status" value="1"/>
</dbReference>
<protein>
    <submittedName>
        <fullName evidence="2">Peptide-binding protein</fullName>
    </submittedName>
</protein>
<accession>A0A2N6KKB7</accession>
<feature type="domain" description="FHA" evidence="1">
    <location>
        <begin position="31"/>
        <end position="85"/>
    </location>
</feature>
<comment type="caution">
    <text evidence="2">The sequence shown here is derived from an EMBL/GenBank/DDBJ whole genome shotgun (WGS) entry which is preliminary data.</text>
</comment>
<evidence type="ECO:0000259" key="1">
    <source>
        <dbReference type="PROSITE" id="PS50006"/>
    </source>
</evidence>
<name>A0A2N6KKB7_9CYAN</name>
<evidence type="ECO:0000313" key="3">
    <source>
        <dbReference type="Proteomes" id="UP000235025"/>
    </source>
</evidence>
<dbReference type="RefSeq" id="WP_102171625.1">
    <property type="nucleotide sequence ID" value="NZ_NMQA01000048.1"/>
</dbReference>
<dbReference type="InterPro" id="IPR000253">
    <property type="entry name" value="FHA_dom"/>
</dbReference>